<sequence>MLLVVKFSMVFFAQTGHKNITPAAHDERTSADVFLFTIMRELP</sequence>
<gene>
    <name evidence="1" type="ORF">RNAN_0510</name>
</gene>
<proteinExistence type="predicted"/>
<name>I1DU14_9GAMM</name>
<reference evidence="1 2" key="1">
    <citation type="journal article" date="2012" name="J. Bacteriol.">
        <title>Genome Sequence of the Protease-Producing Bacterium Rheinheimera nanhaiensis E407-8T, Isolated from Deep-Sea Sediment of the South China Sea.</title>
        <authorList>
            <person name="Zhang X.-Y."/>
            <person name="Zhang Y.-J."/>
            <person name="Qin Q.-L."/>
            <person name="Xie B.-B."/>
            <person name="Chen X.-L."/>
            <person name="Zhou B.-C."/>
            <person name="Zhang Y.-Z."/>
        </authorList>
    </citation>
    <scope>NUCLEOTIDE SEQUENCE [LARGE SCALE GENOMIC DNA]</scope>
    <source>
        <strain evidence="1 2">E407-8</strain>
    </source>
</reference>
<accession>I1DU14</accession>
<evidence type="ECO:0000313" key="1">
    <source>
        <dbReference type="EMBL" id="GAB57542.1"/>
    </source>
</evidence>
<dbReference type="EMBL" id="BAFK01000002">
    <property type="protein sequence ID" value="GAB57542.1"/>
    <property type="molecule type" value="Genomic_DNA"/>
</dbReference>
<protein>
    <submittedName>
        <fullName evidence="1">Uncharacterized protein</fullName>
    </submittedName>
</protein>
<keyword evidence="2" id="KW-1185">Reference proteome</keyword>
<organism evidence="1 2">
    <name type="scientific">Rheinheimera nanhaiensis E407-8</name>
    <dbReference type="NCBI Taxonomy" id="562729"/>
    <lineage>
        <taxon>Bacteria</taxon>
        <taxon>Pseudomonadati</taxon>
        <taxon>Pseudomonadota</taxon>
        <taxon>Gammaproteobacteria</taxon>
        <taxon>Chromatiales</taxon>
        <taxon>Chromatiaceae</taxon>
        <taxon>Rheinheimera</taxon>
    </lineage>
</organism>
<evidence type="ECO:0000313" key="2">
    <source>
        <dbReference type="Proteomes" id="UP000004374"/>
    </source>
</evidence>
<dbReference type="AlphaFoldDB" id="I1DU14"/>
<dbReference type="Proteomes" id="UP000004374">
    <property type="component" value="Unassembled WGS sequence"/>
</dbReference>
<dbReference type="STRING" id="562729.RNAN_0510"/>
<comment type="caution">
    <text evidence="1">The sequence shown here is derived from an EMBL/GenBank/DDBJ whole genome shotgun (WGS) entry which is preliminary data.</text>
</comment>